<evidence type="ECO:0000313" key="2">
    <source>
        <dbReference type="EMBL" id="WMB28668.1"/>
    </source>
</evidence>
<sequence>MTKNIWSLVFLHGLVDFCSAIIKINTDKNQLEDASTILETAIANLVFVFPAALIGLTIL</sequence>
<dbReference type="EMBL" id="CP110509">
    <property type="protein sequence ID" value="WMB28668.1"/>
    <property type="molecule type" value="Genomic_DNA"/>
</dbReference>
<evidence type="ECO:0000256" key="1">
    <source>
        <dbReference type="SAM" id="Phobius"/>
    </source>
</evidence>
<organism evidence="2 3">
    <name type="scientific">Streptococcus didelphis</name>
    <dbReference type="NCBI Taxonomy" id="102886"/>
    <lineage>
        <taxon>Bacteria</taxon>
        <taxon>Bacillati</taxon>
        <taxon>Bacillota</taxon>
        <taxon>Bacilli</taxon>
        <taxon>Lactobacillales</taxon>
        <taxon>Streptococcaceae</taxon>
        <taxon>Streptococcus</taxon>
    </lineage>
</organism>
<keyword evidence="1" id="KW-1133">Transmembrane helix</keyword>
<gene>
    <name evidence="2" type="ORF">N1496_04035</name>
</gene>
<protein>
    <submittedName>
        <fullName evidence="2">Uncharacterized protein</fullName>
    </submittedName>
</protein>
<feature type="transmembrane region" description="Helical" evidence="1">
    <location>
        <begin position="36"/>
        <end position="58"/>
    </location>
</feature>
<name>A0ABY9LIQ5_9STRE</name>
<keyword evidence="1" id="KW-0812">Transmembrane</keyword>
<keyword evidence="3" id="KW-1185">Reference proteome</keyword>
<dbReference type="Proteomes" id="UP001238096">
    <property type="component" value="Chromosome"/>
</dbReference>
<reference evidence="3" key="1">
    <citation type="submission" date="2022-10" db="EMBL/GenBank/DDBJ databases">
        <title>Streptococcus didelphis as causative of fatal infections in opossums (Didelphis albiventris).</title>
        <authorList>
            <person name="Breyer G.M."/>
            <person name="Da Silva M.E.R.J."/>
            <person name="Siqueira F.M."/>
        </authorList>
    </citation>
    <scope>NUCLEOTIDE SEQUENCE [LARGE SCALE GENOMIC DNA]</scope>
    <source>
        <strain evidence="3">LBVP101/21</strain>
    </source>
</reference>
<dbReference type="RefSeq" id="WP_306675958.1">
    <property type="nucleotide sequence ID" value="NZ_CP110509.1"/>
</dbReference>
<proteinExistence type="predicted"/>
<keyword evidence="1" id="KW-0472">Membrane</keyword>
<evidence type="ECO:0000313" key="3">
    <source>
        <dbReference type="Proteomes" id="UP001238096"/>
    </source>
</evidence>
<accession>A0ABY9LIQ5</accession>